<dbReference type="WBParaSite" id="JU765_v2.g4764.t1">
    <property type="protein sequence ID" value="JU765_v2.g4764.t1"/>
    <property type="gene ID" value="JU765_v2.g4764"/>
</dbReference>
<sequence length="103" mass="10954">MAALSDPILPQVSNAVKAAEKADIRLFMISGDHPVTAEACSRKMDFDFGDVNIADSDISTASVKSGTIGPGCTMGELQEIDLENDRKLSVASIRIDPMSNLEV</sequence>
<evidence type="ECO:0000313" key="1">
    <source>
        <dbReference type="Proteomes" id="UP000887576"/>
    </source>
</evidence>
<evidence type="ECO:0000313" key="2">
    <source>
        <dbReference type="WBParaSite" id="JU765_v2.g4764.t1"/>
    </source>
</evidence>
<reference evidence="2" key="1">
    <citation type="submission" date="2022-11" db="UniProtKB">
        <authorList>
            <consortium name="WormBaseParasite"/>
        </authorList>
    </citation>
    <scope>IDENTIFICATION</scope>
</reference>
<accession>A0AC34R9Q7</accession>
<dbReference type="Proteomes" id="UP000887576">
    <property type="component" value="Unplaced"/>
</dbReference>
<name>A0AC34R9Q7_9BILA</name>
<proteinExistence type="predicted"/>
<organism evidence="1 2">
    <name type="scientific">Panagrolaimus sp. JU765</name>
    <dbReference type="NCBI Taxonomy" id="591449"/>
    <lineage>
        <taxon>Eukaryota</taxon>
        <taxon>Metazoa</taxon>
        <taxon>Ecdysozoa</taxon>
        <taxon>Nematoda</taxon>
        <taxon>Chromadorea</taxon>
        <taxon>Rhabditida</taxon>
        <taxon>Tylenchina</taxon>
        <taxon>Panagrolaimomorpha</taxon>
        <taxon>Panagrolaimoidea</taxon>
        <taxon>Panagrolaimidae</taxon>
        <taxon>Panagrolaimus</taxon>
    </lineage>
</organism>
<protein>
    <submittedName>
        <fullName evidence="2">Uncharacterized protein</fullName>
    </submittedName>
</protein>